<dbReference type="PANTHER" id="PTHR12149:SF8">
    <property type="entry name" value="PROTEIN-RIBULOSAMINE 3-KINASE"/>
    <property type="match status" value="1"/>
</dbReference>
<evidence type="ECO:0000313" key="5">
    <source>
        <dbReference type="Proteomes" id="UP001172155"/>
    </source>
</evidence>
<dbReference type="InterPro" id="IPR016477">
    <property type="entry name" value="Fructo-/Ketosamine-3-kinase"/>
</dbReference>
<dbReference type="GO" id="GO:0102193">
    <property type="term" value="F:protein-ribulosamine 3-kinase activity"/>
    <property type="evidence" value="ECO:0007669"/>
    <property type="project" value="UniProtKB-EC"/>
</dbReference>
<dbReference type="AlphaFoldDB" id="A0AA40KBD4"/>
<dbReference type="EC" id="2.7.1.172" evidence="1"/>
<accession>A0AA40KBD4</accession>
<evidence type="ECO:0000256" key="2">
    <source>
        <dbReference type="ARBA" id="ARBA00048655"/>
    </source>
</evidence>
<comment type="catalytic activity">
    <reaction evidence="2">
        <text>N(6)-D-ribulosyl-L-lysyl-[protein] + ATP = N(6)-(3-O-phospho-D-ribulosyl)-L-lysyl-[protein] + ADP + H(+)</text>
        <dbReference type="Rhea" id="RHEA:48432"/>
        <dbReference type="Rhea" id="RHEA-COMP:12103"/>
        <dbReference type="Rhea" id="RHEA-COMP:12104"/>
        <dbReference type="ChEBI" id="CHEBI:15378"/>
        <dbReference type="ChEBI" id="CHEBI:30616"/>
        <dbReference type="ChEBI" id="CHEBI:90418"/>
        <dbReference type="ChEBI" id="CHEBI:90420"/>
        <dbReference type="ChEBI" id="CHEBI:456216"/>
        <dbReference type="EC" id="2.7.1.172"/>
    </reaction>
    <physiologicalReaction direction="left-to-right" evidence="2">
        <dbReference type="Rhea" id="RHEA:48433"/>
    </physiologicalReaction>
</comment>
<comment type="caution">
    <text evidence="4">The sequence shown here is derived from an EMBL/GenBank/DDBJ whole genome shotgun (WGS) entry which is preliminary data.</text>
</comment>
<proteinExistence type="inferred from homology"/>
<protein>
    <recommendedName>
        <fullName evidence="1">protein-ribulosamine 3-kinase</fullName>
        <ecNumber evidence="1">2.7.1.172</ecNumber>
    </recommendedName>
</protein>
<dbReference type="PANTHER" id="PTHR12149">
    <property type="entry name" value="FRUCTOSAMINE 3 KINASE-RELATED PROTEIN"/>
    <property type="match status" value="1"/>
</dbReference>
<evidence type="ECO:0000313" key="4">
    <source>
        <dbReference type="EMBL" id="KAK0752477.1"/>
    </source>
</evidence>
<keyword evidence="3" id="KW-0418">Kinase</keyword>
<dbReference type="FunFam" id="3.90.1200.10:FF:000018">
    <property type="entry name" value="Fructosamine-3-kinase, putative"/>
    <property type="match status" value="1"/>
</dbReference>
<dbReference type="Pfam" id="PF03881">
    <property type="entry name" value="Fructosamin_kin"/>
    <property type="match status" value="1"/>
</dbReference>
<dbReference type="Proteomes" id="UP001172155">
    <property type="component" value="Unassembled WGS sequence"/>
</dbReference>
<gene>
    <name evidence="4" type="ORF">B0T18DRAFT_320538</name>
</gene>
<organism evidence="4 5">
    <name type="scientific">Schizothecium vesticola</name>
    <dbReference type="NCBI Taxonomy" id="314040"/>
    <lineage>
        <taxon>Eukaryota</taxon>
        <taxon>Fungi</taxon>
        <taxon>Dikarya</taxon>
        <taxon>Ascomycota</taxon>
        <taxon>Pezizomycotina</taxon>
        <taxon>Sordariomycetes</taxon>
        <taxon>Sordariomycetidae</taxon>
        <taxon>Sordariales</taxon>
        <taxon>Schizotheciaceae</taxon>
        <taxon>Schizothecium</taxon>
    </lineage>
</organism>
<dbReference type="SUPFAM" id="SSF56112">
    <property type="entry name" value="Protein kinase-like (PK-like)"/>
    <property type="match status" value="1"/>
</dbReference>
<dbReference type="Gene3D" id="3.90.1200.10">
    <property type="match status" value="1"/>
</dbReference>
<comment type="similarity">
    <text evidence="3">Belongs to the fructosamine kinase family.</text>
</comment>
<name>A0AA40KBD4_9PEZI</name>
<dbReference type="EMBL" id="JAUKUD010000002">
    <property type="protein sequence ID" value="KAK0752477.1"/>
    <property type="molecule type" value="Genomic_DNA"/>
</dbReference>
<reference evidence="4" key="1">
    <citation type="submission" date="2023-06" db="EMBL/GenBank/DDBJ databases">
        <title>Genome-scale phylogeny and comparative genomics of the fungal order Sordariales.</title>
        <authorList>
            <consortium name="Lawrence Berkeley National Laboratory"/>
            <person name="Hensen N."/>
            <person name="Bonometti L."/>
            <person name="Westerberg I."/>
            <person name="Brannstrom I.O."/>
            <person name="Guillou S."/>
            <person name="Cros-Aarteil S."/>
            <person name="Calhoun S."/>
            <person name="Haridas S."/>
            <person name="Kuo A."/>
            <person name="Mondo S."/>
            <person name="Pangilinan J."/>
            <person name="Riley R."/>
            <person name="LaButti K."/>
            <person name="Andreopoulos B."/>
            <person name="Lipzen A."/>
            <person name="Chen C."/>
            <person name="Yanf M."/>
            <person name="Daum C."/>
            <person name="Ng V."/>
            <person name="Clum A."/>
            <person name="Steindorff A."/>
            <person name="Ohm R."/>
            <person name="Martin F."/>
            <person name="Silar P."/>
            <person name="Natvig D."/>
            <person name="Lalanne C."/>
            <person name="Gautier V."/>
            <person name="Ament-velasquez S.L."/>
            <person name="Kruys A."/>
            <person name="Hutchinson M.I."/>
            <person name="Powell A.J."/>
            <person name="Barry K."/>
            <person name="Miller A.N."/>
            <person name="Grigoriev I.V."/>
            <person name="Debuchy R."/>
            <person name="Gladieux P."/>
            <person name="Thoren M.H."/>
            <person name="Johannesson H."/>
        </authorList>
    </citation>
    <scope>NUCLEOTIDE SEQUENCE</scope>
    <source>
        <strain evidence="4">SMH3187-1</strain>
    </source>
</reference>
<evidence type="ECO:0000256" key="3">
    <source>
        <dbReference type="PIRNR" id="PIRNR006221"/>
    </source>
</evidence>
<dbReference type="GO" id="GO:0016301">
    <property type="term" value="F:kinase activity"/>
    <property type="evidence" value="ECO:0007669"/>
    <property type="project" value="UniProtKB-UniRule"/>
</dbReference>
<dbReference type="PIRSF" id="PIRSF006221">
    <property type="entry name" value="Ketosamine-3-kinase"/>
    <property type="match status" value="1"/>
</dbReference>
<keyword evidence="5" id="KW-1185">Reference proteome</keyword>
<evidence type="ECO:0000256" key="1">
    <source>
        <dbReference type="ARBA" id="ARBA00011961"/>
    </source>
</evidence>
<keyword evidence="3" id="KW-0808">Transferase</keyword>
<sequence>MSPTVDPAITTALHLDSSTAKMHPHGHSTFSSTFKLTGTTTTPPGLLATFFIKTGTGPAAETMFRGEFHSLLSLSPFHLAPHPHFHGPLSRDPQTFFLATSFLDLSPSAPGPGVSLARKLANLHTTPAPLPPGGDTTPMFGFPVPTCCGATVQDNTFRASWAEFFAQQRLLAALRAGVRENGADRELEGTVGEVVRVVVPRLLSEEYLAGVRPVVVHGDLWGGNCGRTRGGEGEEVVFDPAGYEVGMMRMFGGFGREFWDEYERLVRRAEPMEDWKGRVKLYELYHHLNHWVLFGGGYRGGAMRIMKELIAEYGGGSDVQGDRA</sequence>
<dbReference type="InterPro" id="IPR011009">
    <property type="entry name" value="Kinase-like_dom_sf"/>
</dbReference>